<sequence length="139" mass="15199">MSHQEPPRKLAEPPSPLSPNSSDDSMISLEHLYALDTLSDQTLEIDPATIPTGPDDGPTWTQHNFSYLDLPIELVSSLGRQQQAFKTESSADEVDSALGNLLNRDVPPIDTVHAIQSQVPGEPNTDQCSSTESELTRLY</sequence>
<dbReference type="AlphaFoldDB" id="A0A132NV10"/>
<dbReference type="EMBL" id="JXTI01000051">
    <property type="protein sequence ID" value="KWX13916.1"/>
    <property type="molecule type" value="Genomic_DNA"/>
</dbReference>
<feature type="region of interest" description="Disordered" evidence="1">
    <location>
        <begin position="1"/>
        <end position="26"/>
    </location>
</feature>
<gene>
    <name evidence="2" type="ORF">QR46_2096</name>
</gene>
<name>A0A132NV10_GIAIN</name>
<proteinExistence type="predicted"/>
<evidence type="ECO:0000256" key="1">
    <source>
        <dbReference type="SAM" id="MobiDB-lite"/>
    </source>
</evidence>
<dbReference type="VEuPathDB" id="GiardiaDB:QR46_2096"/>
<feature type="region of interest" description="Disordered" evidence="1">
    <location>
        <begin position="118"/>
        <end position="139"/>
    </location>
</feature>
<reference evidence="2 3" key="1">
    <citation type="journal article" date="2015" name="Mol. Biochem. Parasitol.">
        <title>Identification of polymorphic genes for use in assemblage B genotyping assays through comparative genomics of multiple assemblage B Giardia duodenalis isolates.</title>
        <authorList>
            <person name="Wielinga C."/>
            <person name="Thompson R.C."/>
            <person name="Monis P."/>
            <person name="Ryan U."/>
        </authorList>
    </citation>
    <scope>NUCLEOTIDE SEQUENCE [LARGE SCALE GENOMIC DNA]</scope>
    <source>
        <strain evidence="2 3">BAH15c1</strain>
    </source>
</reference>
<feature type="compositionally biased region" description="Basic and acidic residues" evidence="1">
    <location>
        <begin position="1"/>
        <end position="11"/>
    </location>
</feature>
<dbReference type="OrthoDB" id="10260498at2759"/>
<evidence type="ECO:0000313" key="3">
    <source>
        <dbReference type="Proteomes" id="UP000070089"/>
    </source>
</evidence>
<protein>
    <submittedName>
        <fullName evidence="2">Uncharacterized protein</fullName>
    </submittedName>
</protein>
<organism evidence="2 3">
    <name type="scientific">Giardia duodenalis assemblage B</name>
    <dbReference type="NCBI Taxonomy" id="1394984"/>
    <lineage>
        <taxon>Eukaryota</taxon>
        <taxon>Metamonada</taxon>
        <taxon>Diplomonadida</taxon>
        <taxon>Hexamitidae</taxon>
        <taxon>Giardiinae</taxon>
        <taxon>Giardia</taxon>
    </lineage>
</organism>
<evidence type="ECO:0000313" key="2">
    <source>
        <dbReference type="EMBL" id="KWX13916.1"/>
    </source>
</evidence>
<accession>A0A132NV10</accession>
<dbReference type="Proteomes" id="UP000070089">
    <property type="component" value="Unassembled WGS sequence"/>
</dbReference>
<comment type="caution">
    <text evidence="2">The sequence shown here is derived from an EMBL/GenBank/DDBJ whole genome shotgun (WGS) entry which is preliminary data.</text>
</comment>
<feature type="compositionally biased region" description="Polar residues" evidence="1">
    <location>
        <begin position="118"/>
        <end position="133"/>
    </location>
</feature>